<dbReference type="Pfam" id="PF13302">
    <property type="entry name" value="Acetyltransf_3"/>
    <property type="match status" value="2"/>
</dbReference>
<dbReference type="AlphaFoldDB" id="A0A848CFW2"/>
<dbReference type="InterPro" id="IPR000182">
    <property type="entry name" value="GNAT_dom"/>
</dbReference>
<dbReference type="Gene3D" id="3.40.630.30">
    <property type="match status" value="1"/>
</dbReference>
<dbReference type="RefSeq" id="WP_168936467.1">
    <property type="nucleotide sequence ID" value="NZ_JABAFY010000077.1"/>
</dbReference>
<dbReference type="GO" id="GO:0016747">
    <property type="term" value="F:acyltransferase activity, transferring groups other than amino-acyl groups"/>
    <property type="evidence" value="ECO:0007669"/>
    <property type="project" value="InterPro"/>
</dbReference>
<dbReference type="SUPFAM" id="SSF55729">
    <property type="entry name" value="Acyl-CoA N-acyltransferases (Nat)"/>
    <property type="match status" value="1"/>
</dbReference>
<comment type="caution">
    <text evidence="2">The sequence shown here is derived from an EMBL/GenBank/DDBJ whole genome shotgun (WGS) entry which is preliminary data.</text>
</comment>
<dbReference type="PROSITE" id="PS51186">
    <property type="entry name" value="GNAT"/>
    <property type="match status" value="1"/>
</dbReference>
<feature type="domain" description="N-acetyltransferase" evidence="1">
    <location>
        <begin position="9"/>
        <end position="204"/>
    </location>
</feature>
<dbReference type="InterPro" id="IPR016181">
    <property type="entry name" value="Acyl_CoA_acyltransferase"/>
</dbReference>
<proteinExistence type="predicted"/>
<sequence>MLEIMTERCCLRPMTDADFPALCRYLQDPGVMYAYGHAFSDREVWDWLRRQQARYVVPGYGALAVELRETGEMIGQCGITMQDCAGVTACTAAADGEEGGQAPAGEEEGPSALLSERIDATPRTLQVPEVGYLLAKNYWHRGYATESARACMEFAFDVLGVPEVFSCIRDDNTPSLAVARRNGMELCGRFSKHYYGQDMEHLLYVARKESWGTWMTKC</sequence>
<keyword evidence="2" id="KW-0808">Transferase</keyword>
<accession>A0A848CFW2</accession>
<reference evidence="2 3" key="1">
    <citation type="submission" date="2020-04" db="EMBL/GenBank/DDBJ databases">
        <authorList>
            <person name="Hitch T.C.A."/>
            <person name="Wylensek D."/>
            <person name="Clavel T."/>
        </authorList>
    </citation>
    <scope>NUCLEOTIDE SEQUENCE [LARGE SCALE GENOMIC DNA]</scope>
    <source>
        <strain evidence="2 3">PG-251-APC-1</strain>
    </source>
</reference>
<dbReference type="PANTHER" id="PTHR43792">
    <property type="entry name" value="GNAT FAMILY, PUTATIVE (AFU_ORTHOLOGUE AFUA_3G00765)-RELATED-RELATED"/>
    <property type="match status" value="1"/>
</dbReference>
<gene>
    <name evidence="2" type="ORF">HF854_11795</name>
</gene>
<dbReference type="PANTHER" id="PTHR43792:SF1">
    <property type="entry name" value="N-ACETYLTRANSFERASE DOMAIN-CONTAINING PROTEIN"/>
    <property type="match status" value="1"/>
</dbReference>
<evidence type="ECO:0000313" key="2">
    <source>
        <dbReference type="EMBL" id="NME53178.1"/>
    </source>
</evidence>
<organism evidence="2 3">
    <name type="scientific">Desulfovibrio piger</name>
    <dbReference type="NCBI Taxonomy" id="901"/>
    <lineage>
        <taxon>Bacteria</taxon>
        <taxon>Pseudomonadati</taxon>
        <taxon>Thermodesulfobacteriota</taxon>
        <taxon>Desulfovibrionia</taxon>
        <taxon>Desulfovibrionales</taxon>
        <taxon>Desulfovibrionaceae</taxon>
        <taxon>Desulfovibrio</taxon>
    </lineage>
</organism>
<evidence type="ECO:0000313" key="3">
    <source>
        <dbReference type="Proteomes" id="UP000522333"/>
    </source>
</evidence>
<dbReference type="Proteomes" id="UP000522333">
    <property type="component" value="Unassembled WGS sequence"/>
</dbReference>
<name>A0A848CFW2_9BACT</name>
<dbReference type="EMBL" id="JABAFY010000077">
    <property type="protein sequence ID" value="NME53178.1"/>
    <property type="molecule type" value="Genomic_DNA"/>
</dbReference>
<evidence type="ECO:0000259" key="1">
    <source>
        <dbReference type="PROSITE" id="PS51186"/>
    </source>
</evidence>
<dbReference type="InterPro" id="IPR051531">
    <property type="entry name" value="N-acetyltransferase"/>
</dbReference>
<protein>
    <submittedName>
        <fullName evidence="2">GNAT family N-acetyltransferase</fullName>
    </submittedName>
</protein>